<dbReference type="SUPFAM" id="SSF48452">
    <property type="entry name" value="TPR-like"/>
    <property type="match status" value="1"/>
</dbReference>
<sequence>MPESAVAVVPGPEDVLSFWFEEAGQDRWFNGGEAFDAEIRARFGTLHERVAAEFPEAWLDSRQGVLAGIIVLDQFSRNLHRGNARAFASDTDALNLTNLAIERGWEGDYGAYERAFLYMPFMHAEDMRAQDRSVALYEALGLEEQAKFAHLHRDVIARFGRYPARNAALGRDTTAAEQQYLDEGGGF</sequence>
<dbReference type="EMBL" id="AMRV01000004">
    <property type="protein sequence ID" value="EMD82964.1"/>
    <property type="molecule type" value="Genomic_DNA"/>
</dbReference>
<reference evidence="1 2" key="1">
    <citation type="journal article" date="2013" name="Genome Announc.">
        <title>Draft Genome Sequence of Strain JLT2015T, Belonging to the Family Sphingomonadaceae of the Alphaproteobacteria.</title>
        <authorList>
            <person name="Tang K."/>
            <person name="Liu K."/>
            <person name="Li S."/>
            <person name="Jiao N."/>
        </authorList>
    </citation>
    <scope>NUCLEOTIDE SEQUENCE [LARGE SCALE GENOMIC DNA]</scope>
    <source>
        <strain evidence="1 2">JLT2015</strain>
    </source>
</reference>
<organism evidence="1 2">
    <name type="scientific">Pacificimonas flava</name>
    <dbReference type="NCBI Taxonomy" id="1234595"/>
    <lineage>
        <taxon>Bacteria</taxon>
        <taxon>Pseudomonadati</taxon>
        <taxon>Pseudomonadota</taxon>
        <taxon>Alphaproteobacteria</taxon>
        <taxon>Sphingomonadales</taxon>
        <taxon>Sphingosinicellaceae</taxon>
        <taxon>Pacificimonas</taxon>
    </lineage>
</organism>
<dbReference type="Proteomes" id="UP000011717">
    <property type="component" value="Unassembled WGS sequence"/>
</dbReference>
<protein>
    <recommendedName>
        <fullName evidence="3">Transmembrane protein</fullName>
    </recommendedName>
</protein>
<comment type="caution">
    <text evidence="1">The sequence shown here is derived from an EMBL/GenBank/DDBJ whole genome shotgun (WGS) entry which is preliminary data.</text>
</comment>
<dbReference type="Gene3D" id="1.25.40.10">
    <property type="entry name" value="Tetratricopeptide repeat domain"/>
    <property type="match status" value="1"/>
</dbReference>
<name>M2T8X8_9SPHN</name>
<dbReference type="AlphaFoldDB" id="M2T8X8"/>
<dbReference type="Gene3D" id="1.20.58.320">
    <property type="entry name" value="TPR-like"/>
    <property type="match status" value="1"/>
</dbReference>
<gene>
    <name evidence="1" type="ORF">C725_1562</name>
</gene>
<accession>M2T8X8</accession>
<keyword evidence="2" id="KW-1185">Reference proteome</keyword>
<evidence type="ECO:0008006" key="3">
    <source>
        <dbReference type="Google" id="ProtNLM"/>
    </source>
</evidence>
<evidence type="ECO:0000313" key="2">
    <source>
        <dbReference type="Proteomes" id="UP000011717"/>
    </source>
</evidence>
<proteinExistence type="predicted"/>
<dbReference type="InterPro" id="IPR010323">
    <property type="entry name" value="DUF924"/>
</dbReference>
<dbReference type="InterPro" id="IPR011990">
    <property type="entry name" value="TPR-like_helical_dom_sf"/>
</dbReference>
<dbReference type="Pfam" id="PF06041">
    <property type="entry name" value="DUF924"/>
    <property type="match status" value="1"/>
</dbReference>
<dbReference type="PATRIC" id="fig|1234595.3.peg.1563"/>
<evidence type="ECO:0000313" key="1">
    <source>
        <dbReference type="EMBL" id="EMD82964.1"/>
    </source>
</evidence>
<dbReference type="RefSeq" id="WP_008601608.1">
    <property type="nucleotide sequence ID" value="NZ_AMRV01000004.1"/>
</dbReference>